<comment type="caution">
    <text evidence="2">The sequence shown here is derived from an EMBL/GenBank/DDBJ whole genome shotgun (WGS) entry which is preliminary data.</text>
</comment>
<reference evidence="2 3" key="1">
    <citation type="submission" date="2024-01" db="EMBL/GenBank/DDBJ databases">
        <title>The genome of the rayed Mediterranean limpet Patella caerulea (Linnaeus, 1758).</title>
        <authorList>
            <person name="Anh-Thu Weber A."/>
            <person name="Halstead-Nussloch G."/>
        </authorList>
    </citation>
    <scope>NUCLEOTIDE SEQUENCE [LARGE SCALE GENOMIC DNA]</scope>
    <source>
        <strain evidence="2">AATW-2023a</strain>
        <tissue evidence="2">Whole specimen</tissue>
    </source>
</reference>
<gene>
    <name evidence="2" type="ORF">SNE40_022242</name>
</gene>
<feature type="compositionally biased region" description="Basic and acidic residues" evidence="1">
    <location>
        <begin position="81"/>
        <end position="90"/>
    </location>
</feature>
<evidence type="ECO:0000313" key="2">
    <source>
        <dbReference type="EMBL" id="KAK6165291.1"/>
    </source>
</evidence>
<sequence>MGWREAGTNGWGGGRQEQMDGVEGGRNRWMGWREAGTDGQVEGGRNRWEGGRNRWAGWWVQEQMNWRREAGADEWGGGRQEQMDGWREAGTDGWGGGRQEQMDRWREAGTNGWGGGRQDSILIDIRGGGGGEDFMLVEGIQLAIRSFSDMSKEYDSKNKMTNQF</sequence>
<name>A0AAN8G7N6_PATCE</name>
<dbReference type="AlphaFoldDB" id="A0AAN8G7N6"/>
<accession>A0AAN8G7N6</accession>
<proteinExistence type="predicted"/>
<protein>
    <submittedName>
        <fullName evidence="2">Uncharacterized protein</fullName>
    </submittedName>
</protein>
<organism evidence="2 3">
    <name type="scientific">Patella caerulea</name>
    <name type="common">Rayed Mediterranean limpet</name>
    <dbReference type="NCBI Taxonomy" id="87958"/>
    <lineage>
        <taxon>Eukaryota</taxon>
        <taxon>Metazoa</taxon>
        <taxon>Spiralia</taxon>
        <taxon>Lophotrochozoa</taxon>
        <taxon>Mollusca</taxon>
        <taxon>Gastropoda</taxon>
        <taxon>Patellogastropoda</taxon>
        <taxon>Patelloidea</taxon>
        <taxon>Patellidae</taxon>
        <taxon>Patella</taxon>
    </lineage>
</organism>
<evidence type="ECO:0000256" key="1">
    <source>
        <dbReference type="SAM" id="MobiDB-lite"/>
    </source>
</evidence>
<keyword evidence="3" id="KW-1185">Reference proteome</keyword>
<evidence type="ECO:0000313" key="3">
    <source>
        <dbReference type="Proteomes" id="UP001347796"/>
    </source>
</evidence>
<feature type="region of interest" description="Disordered" evidence="1">
    <location>
        <begin position="72"/>
        <end position="99"/>
    </location>
</feature>
<dbReference type="Proteomes" id="UP001347796">
    <property type="component" value="Unassembled WGS sequence"/>
</dbReference>
<dbReference type="EMBL" id="JAZGQO010000021">
    <property type="protein sequence ID" value="KAK6165291.1"/>
    <property type="molecule type" value="Genomic_DNA"/>
</dbReference>
<feature type="region of interest" description="Disordered" evidence="1">
    <location>
        <begin position="1"/>
        <end position="23"/>
    </location>
</feature>